<keyword evidence="12" id="KW-0812">Transmembrane</keyword>
<dbReference type="Gene3D" id="2.40.10.10">
    <property type="entry name" value="Trypsin-like serine proteases"/>
    <property type="match status" value="1"/>
</dbReference>
<feature type="region of interest" description="Disordered" evidence="11">
    <location>
        <begin position="476"/>
        <end position="497"/>
    </location>
</feature>
<evidence type="ECO:0000256" key="1">
    <source>
        <dbReference type="ARBA" id="ARBA00001656"/>
    </source>
</evidence>
<keyword evidence="6 10" id="KW-0720">Serine protease</keyword>
<dbReference type="Gene3D" id="4.10.400.10">
    <property type="entry name" value="Low-density Lipoprotein Receptor"/>
    <property type="match status" value="3"/>
</dbReference>
<evidence type="ECO:0000259" key="13">
    <source>
        <dbReference type="PROSITE" id="PS50240"/>
    </source>
</evidence>
<dbReference type="Proteomes" id="UP001372834">
    <property type="component" value="Unassembled WGS sequence"/>
</dbReference>
<dbReference type="InterPro" id="IPR023415">
    <property type="entry name" value="LDLR_class-A_CS"/>
</dbReference>
<dbReference type="InterPro" id="IPR001190">
    <property type="entry name" value="SRCR"/>
</dbReference>
<evidence type="ECO:0000256" key="11">
    <source>
        <dbReference type="SAM" id="MobiDB-lite"/>
    </source>
</evidence>
<protein>
    <recommendedName>
        <fullName evidence="3">Acrosin</fullName>
        <ecNumber evidence="2">3.4.21.10</ecNumber>
    </recommendedName>
</protein>
<gene>
    <name evidence="15" type="ORF">RUM43_014937</name>
</gene>
<comment type="catalytic activity">
    <reaction evidence="1">
        <text>Preferential cleavage: Arg-|-Xaa, Lys-|-Xaa.</text>
        <dbReference type="EC" id="3.4.21.10"/>
    </reaction>
</comment>
<dbReference type="PRINTS" id="PR00261">
    <property type="entry name" value="LDLRECEPTOR"/>
</dbReference>
<name>A0AAN8P3M8_POLSC</name>
<dbReference type="SMART" id="SM00192">
    <property type="entry name" value="LDLa"/>
    <property type="match status" value="3"/>
</dbReference>
<dbReference type="PROSITE" id="PS00135">
    <property type="entry name" value="TRYPSIN_SER"/>
    <property type="match status" value="1"/>
</dbReference>
<dbReference type="Pfam" id="PF00089">
    <property type="entry name" value="Trypsin"/>
    <property type="match status" value="1"/>
</dbReference>
<dbReference type="PROSITE" id="PS00134">
    <property type="entry name" value="TRYPSIN_HIS"/>
    <property type="match status" value="1"/>
</dbReference>
<dbReference type="EC" id="3.4.21.10" evidence="2"/>
<dbReference type="SMART" id="SM00020">
    <property type="entry name" value="Tryp_SPc"/>
    <property type="match status" value="1"/>
</dbReference>
<dbReference type="PROSITE" id="PS50287">
    <property type="entry name" value="SRCR_2"/>
    <property type="match status" value="1"/>
</dbReference>
<evidence type="ECO:0000256" key="4">
    <source>
        <dbReference type="ARBA" id="ARBA00022670"/>
    </source>
</evidence>
<keyword evidence="12" id="KW-1133">Transmembrane helix</keyword>
<dbReference type="CDD" id="cd00112">
    <property type="entry name" value="LDLa"/>
    <property type="match status" value="3"/>
</dbReference>
<dbReference type="InterPro" id="IPR036055">
    <property type="entry name" value="LDL_receptor-like_sf"/>
</dbReference>
<evidence type="ECO:0000256" key="3">
    <source>
        <dbReference type="ARBA" id="ARBA00017161"/>
    </source>
</evidence>
<dbReference type="GO" id="GO:0016020">
    <property type="term" value="C:membrane"/>
    <property type="evidence" value="ECO:0007669"/>
    <property type="project" value="InterPro"/>
</dbReference>
<dbReference type="InterPro" id="IPR018114">
    <property type="entry name" value="TRYPSIN_HIS"/>
</dbReference>
<evidence type="ECO:0000256" key="12">
    <source>
        <dbReference type="SAM" id="Phobius"/>
    </source>
</evidence>
<keyword evidence="4 10" id="KW-0645">Protease</keyword>
<evidence type="ECO:0000256" key="2">
    <source>
        <dbReference type="ARBA" id="ARBA00012050"/>
    </source>
</evidence>
<keyword evidence="5 10" id="KW-0378">Hydrolase</keyword>
<dbReference type="GO" id="GO:0006508">
    <property type="term" value="P:proteolysis"/>
    <property type="evidence" value="ECO:0007669"/>
    <property type="project" value="UniProtKB-KW"/>
</dbReference>
<reference evidence="15 16" key="1">
    <citation type="submission" date="2023-10" db="EMBL/GenBank/DDBJ databases">
        <title>Genomes of two closely related lineages of the louse Polyplax serrata with different host specificities.</title>
        <authorList>
            <person name="Martinu J."/>
            <person name="Tarabai H."/>
            <person name="Stefka J."/>
            <person name="Hypsa V."/>
        </authorList>
    </citation>
    <scope>NUCLEOTIDE SEQUENCE [LARGE SCALE GENOMIC DNA]</scope>
    <source>
        <strain evidence="15">HR10_N</strain>
    </source>
</reference>
<dbReference type="PROSITE" id="PS01209">
    <property type="entry name" value="LDLRA_1"/>
    <property type="match status" value="2"/>
</dbReference>
<dbReference type="Pfam" id="PF00057">
    <property type="entry name" value="Ldl_recept_a"/>
    <property type="match status" value="2"/>
</dbReference>
<feature type="domain" description="SRCR" evidence="14">
    <location>
        <begin position="1101"/>
        <end position="1221"/>
    </location>
</feature>
<feature type="disulfide bond" evidence="8">
    <location>
        <begin position="1536"/>
        <end position="1551"/>
    </location>
</feature>
<comment type="caution">
    <text evidence="15">The sequence shown here is derived from an EMBL/GenBank/DDBJ whole genome shotgun (WGS) entry which is preliminary data.</text>
</comment>
<dbReference type="CDD" id="cd00190">
    <property type="entry name" value="Tryp_SPc"/>
    <property type="match status" value="1"/>
</dbReference>
<dbReference type="InterPro" id="IPR043504">
    <property type="entry name" value="Peptidase_S1_PA_chymotrypsin"/>
</dbReference>
<dbReference type="PROSITE" id="PS50068">
    <property type="entry name" value="LDLRA_2"/>
    <property type="match status" value="2"/>
</dbReference>
<evidence type="ECO:0000313" key="16">
    <source>
        <dbReference type="Proteomes" id="UP001372834"/>
    </source>
</evidence>
<evidence type="ECO:0000256" key="5">
    <source>
        <dbReference type="ARBA" id="ARBA00022801"/>
    </source>
</evidence>
<evidence type="ECO:0000256" key="10">
    <source>
        <dbReference type="RuleBase" id="RU363034"/>
    </source>
</evidence>
<evidence type="ECO:0000256" key="6">
    <source>
        <dbReference type="ARBA" id="ARBA00022825"/>
    </source>
</evidence>
<dbReference type="SUPFAM" id="SSF50494">
    <property type="entry name" value="Trypsin-like serine proteases"/>
    <property type="match status" value="1"/>
</dbReference>
<sequence>MLAGEEQKFLLQCRPISMEGRIQLPGRSSSSNSSWTFSNSHDLPKPRKGRLCGIFLIGAALIVALSVIAIGGLAFYIGGYTMEKHQVSEYKAKENVGAKTQYSSIDASQKPVLRHPETTLKTMEDSSEATTTTENNQAVQIPAGTILGISKTMQQLSSGIQSRKDEEIIEATTDPMEMSTEYPFGTEEAVMSPSPTKDVELVPKDSIKYTRQNEETILGLDMFGMQNGHARPAYAQVEERVLTASTPFGSLFPPKRDYSDEPWKPIIPSYRDNIRVRPPYQEKVAEEPYEGIVEFDVDDGNAPITFSKDSFDKNLRITPEYVGTNNNFGSTKDATFGQVPSISSEIAAKFKDLIPPRVLENSGHLVVDDVLAVSTDPPTDITIIKSESASTVSSTTTKEPQSSSNKAVPIEKFEINQNAESPVGIEQIMSSVSMLESNLKTEDVGGSAAEKTTPREATIKTVLKVAELVDPLQEALRTSEEPDSFTGRAEATTGSSEEVFDVTEIQKSSTSSTVAANSVTIEASTTTTTSTTMMTTTTTTTKATTTSTSTTALPTTASTTVPTPVKAIGPQVNATVINPFLDDSRSSSSNFNFGLPDFPIIKQFHHLDSLLKSFSKPSGEGGTQVNKFVPRGEFWNDTSITRFPARTKQTTMKNYNSDDSVFVQVSTITPEKTTRRQMTPPPVVDRRPVMVRGDVQVVSGPVRQFPSSATTEIPKLITLLPVRSNVNMMRPLRPRPKSNVNGTFTVTSRRIAKMNSGFKTNDLVVNRTTSRQDEFVQEKNERVWVHYPSYKISATTTHKNEKLHIVTPEPKVEEVPVEKDKIFNFTGNLTSVPLYNTIESLLNSDHRRREGSAKEGVSPVRPSGSSDKKNTSEIVERIVKIMENIAIATGDSPEAIVKVNQTVVNKTSTASSGVRSTGESNGTQTTVPVKIFSSHYKLNQAGVPVLTKVLNRAPDLNGNGENKTKVNVSTATVPTQAASATTAATTEAERTTARTNETGTTTESCLAATKRCNQVVDCPDAADEKNCTCADHLKVQQLHRKLCDGIVDCWDFTDEYNCEWCKDEFLCSNSKMCIKKSQICDGSNDCPFGDDERNCVTISPSRTEAGTFNYHSNGYLMVRKNGRWGKLCIDNFDSVSLRSKTGWKISDLGRSVCKALTFRDFDKVERMISVPNEGRSIGSPEKYYELAYKDASNGSHSQRESSLTFHETECNKKEVVKVTCTDLECGLRPQATSQWPRIVGGGNAGPGSWPWQAALYREGEFQCGGTLISEHWLISAGHCFFHHQNSYWVARLGTLRTTLFLPSPYEQLRHITEILLHPQYVDNGFINDISLLRMRDPVKLTDYVRPICLPKPQTSIIDGAICTIVGWGQLSEVGLVFPDTLQEVQLPILSTSECRKRTLFLSLYKITDDMFCAGYDRGGRDACLGDSGGPLMCTEADGKWTIYGITSNGYGCARSNRPGVYTKVSKYLDWINTQISGRTEGSTPSKSLPDEDVVAKLLTKSVTNVKLNLNSIKSEKDACEGHRCPLGECLPKSKLCDGHIQCSDGSDEKDCW</sequence>
<dbReference type="SUPFAM" id="SSF57424">
    <property type="entry name" value="LDL receptor-like module"/>
    <property type="match status" value="3"/>
</dbReference>
<organism evidence="15 16">
    <name type="scientific">Polyplax serrata</name>
    <name type="common">Common mouse louse</name>
    <dbReference type="NCBI Taxonomy" id="468196"/>
    <lineage>
        <taxon>Eukaryota</taxon>
        <taxon>Metazoa</taxon>
        <taxon>Ecdysozoa</taxon>
        <taxon>Arthropoda</taxon>
        <taxon>Hexapoda</taxon>
        <taxon>Insecta</taxon>
        <taxon>Pterygota</taxon>
        <taxon>Neoptera</taxon>
        <taxon>Paraneoptera</taxon>
        <taxon>Psocodea</taxon>
        <taxon>Troctomorpha</taxon>
        <taxon>Phthiraptera</taxon>
        <taxon>Anoplura</taxon>
        <taxon>Polyplacidae</taxon>
        <taxon>Polyplax</taxon>
    </lineage>
</organism>
<evidence type="ECO:0000259" key="14">
    <source>
        <dbReference type="PROSITE" id="PS50287"/>
    </source>
</evidence>
<evidence type="ECO:0000313" key="15">
    <source>
        <dbReference type="EMBL" id="KAK6630238.1"/>
    </source>
</evidence>
<comment type="caution">
    <text evidence="9">Lacks conserved residue(s) required for the propagation of feature annotation.</text>
</comment>
<dbReference type="InterPro" id="IPR002172">
    <property type="entry name" value="LDrepeatLR_classA_rpt"/>
</dbReference>
<dbReference type="GO" id="GO:0004252">
    <property type="term" value="F:serine-type endopeptidase activity"/>
    <property type="evidence" value="ECO:0007669"/>
    <property type="project" value="InterPro"/>
</dbReference>
<feature type="disulfide bond" evidence="8">
    <location>
        <begin position="1524"/>
        <end position="1542"/>
    </location>
</feature>
<feature type="disulfide bond" evidence="8">
    <location>
        <begin position="1080"/>
        <end position="1095"/>
    </location>
</feature>
<feature type="domain" description="Peptidase S1" evidence="13">
    <location>
        <begin position="1238"/>
        <end position="1476"/>
    </location>
</feature>
<evidence type="ECO:0000256" key="8">
    <source>
        <dbReference type="PROSITE-ProRule" id="PRU00124"/>
    </source>
</evidence>
<evidence type="ECO:0000256" key="9">
    <source>
        <dbReference type="PROSITE-ProRule" id="PRU00196"/>
    </source>
</evidence>
<evidence type="ECO:0000256" key="7">
    <source>
        <dbReference type="ARBA" id="ARBA00023157"/>
    </source>
</evidence>
<dbReference type="PANTHER" id="PTHR24252">
    <property type="entry name" value="ACROSIN-RELATED"/>
    <property type="match status" value="1"/>
</dbReference>
<dbReference type="InterPro" id="IPR009003">
    <property type="entry name" value="Peptidase_S1_PA"/>
</dbReference>
<dbReference type="PROSITE" id="PS50240">
    <property type="entry name" value="TRYPSIN_DOM"/>
    <property type="match status" value="1"/>
</dbReference>
<dbReference type="PANTHER" id="PTHR24252:SF8">
    <property type="entry name" value="ACROSIN"/>
    <property type="match status" value="1"/>
</dbReference>
<keyword evidence="7 8" id="KW-1015">Disulfide bond</keyword>
<dbReference type="FunFam" id="2.40.10.10:FF:000003">
    <property type="entry name" value="Transmembrane serine protease 3"/>
    <property type="match status" value="1"/>
</dbReference>
<dbReference type="InterPro" id="IPR001254">
    <property type="entry name" value="Trypsin_dom"/>
</dbReference>
<dbReference type="EMBL" id="JAWJWE010000012">
    <property type="protein sequence ID" value="KAK6630238.1"/>
    <property type="molecule type" value="Genomic_DNA"/>
</dbReference>
<dbReference type="InterPro" id="IPR033116">
    <property type="entry name" value="TRYPSIN_SER"/>
</dbReference>
<accession>A0AAN8P3M8</accession>
<feature type="region of interest" description="Disordered" evidence="11">
    <location>
        <begin position="847"/>
        <end position="871"/>
    </location>
</feature>
<feature type="region of interest" description="Disordered" evidence="11">
    <location>
        <begin position="537"/>
        <end position="564"/>
    </location>
</feature>
<feature type="transmembrane region" description="Helical" evidence="12">
    <location>
        <begin position="51"/>
        <end position="77"/>
    </location>
</feature>
<keyword evidence="12" id="KW-0472">Membrane</keyword>
<proteinExistence type="predicted"/>